<dbReference type="EMBL" id="MN739344">
    <property type="protein sequence ID" value="QHS99540.1"/>
    <property type="molecule type" value="Genomic_DNA"/>
</dbReference>
<sequence length="350" mass="40982">MAAAGNYSDVVDEWRDIDWYGSDDEDEEDAVVLDQSKVKSFQQIDDERTERWIAKMKKKYGPKWKYDPSKSKKSMAVAWPAVWSKDPYAKTGGAYWGDMITTNIESIFHEAISDFDQEDMLTEYVITDNVNTEINMWYRIIMFGLCGWYGDQFIDKDPNVTEINSKKDLKYFIDSIRMAGEYYDTDLDLDGVYELTQLMRYGSTKENHYGSYYIKKKSAKGGKNDTYIYDFLSEFGVEEWGDASIGFKHDILPAFRSAFYSFICLFYDTYWGEDLYNQEDYDDMEDSGSKRFGEKKIKRPVKNLLKNKLSKKQPKFVKRLNKKTKKKSKKSKKKSVSKSKKKSVSKSKSR</sequence>
<evidence type="ECO:0000313" key="2">
    <source>
        <dbReference type="EMBL" id="QHS99540.1"/>
    </source>
</evidence>
<protein>
    <submittedName>
        <fullName evidence="2">Uncharacterized protein</fullName>
    </submittedName>
</protein>
<dbReference type="AlphaFoldDB" id="A0A6C0C553"/>
<proteinExistence type="predicted"/>
<feature type="region of interest" description="Disordered" evidence="1">
    <location>
        <begin position="308"/>
        <end position="350"/>
    </location>
</feature>
<accession>A0A6C0C553</accession>
<reference evidence="2" key="1">
    <citation type="journal article" date="2020" name="Nature">
        <title>Giant virus diversity and host interactions through global metagenomics.</title>
        <authorList>
            <person name="Schulz F."/>
            <person name="Roux S."/>
            <person name="Paez-Espino D."/>
            <person name="Jungbluth S."/>
            <person name="Walsh D.A."/>
            <person name="Denef V.J."/>
            <person name="McMahon K.D."/>
            <person name="Konstantinidis K.T."/>
            <person name="Eloe-Fadrosh E.A."/>
            <person name="Kyrpides N.C."/>
            <person name="Woyke T."/>
        </authorList>
    </citation>
    <scope>NUCLEOTIDE SEQUENCE</scope>
    <source>
        <strain evidence="2">GVMAG-M-3300020187-37</strain>
    </source>
</reference>
<evidence type="ECO:0000256" key="1">
    <source>
        <dbReference type="SAM" id="MobiDB-lite"/>
    </source>
</evidence>
<organism evidence="2">
    <name type="scientific">viral metagenome</name>
    <dbReference type="NCBI Taxonomy" id="1070528"/>
    <lineage>
        <taxon>unclassified sequences</taxon>
        <taxon>metagenomes</taxon>
        <taxon>organismal metagenomes</taxon>
    </lineage>
</organism>
<name>A0A6C0C553_9ZZZZ</name>